<sequence length="151" mass="17403">MNEYLEQYQEEKIKIIPFREEGLYEYGKGEVKKVDSRDGGELVLYKQEEPEHGLIIINYEGYEISLSMPSFGGVIPRNFIEDSKTALARLPEWLQLLEVKGCLNRKESNLAWIEVSKEGIEFHFVGVKVNAEYGAFFEKDEVGTWTLEGLC</sequence>
<dbReference type="OrthoDB" id="9826287at2"/>
<dbReference type="AlphaFoldDB" id="A0A0C5VM22"/>
<dbReference type="KEGG" id="gsn:YC6258_03701"/>
<dbReference type="EMBL" id="CP007142">
    <property type="protein sequence ID" value="AJQ95737.1"/>
    <property type="molecule type" value="Genomic_DNA"/>
</dbReference>
<evidence type="ECO:0000313" key="2">
    <source>
        <dbReference type="Proteomes" id="UP000032266"/>
    </source>
</evidence>
<dbReference type="RefSeq" id="WP_044617939.1">
    <property type="nucleotide sequence ID" value="NZ_CP007142.1"/>
</dbReference>
<evidence type="ECO:0000313" key="1">
    <source>
        <dbReference type="EMBL" id="AJQ95737.1"/>
    </source>
</evidence>
<proteinExistence type="predicted"/>
<reference evidence="1 2" key="1">
    <citation type="submission" date="2014-01" db="EMBL/GenBank/DDBJ databases">
        <title>Full genme sequencing of cellulolytic bacterium Gynuella sunshinyii YC6258T gen. nov., sp. nov.</title>
        <authorList>
            <person name="Khan H."/>
            <person name="Chung E.J."/>
            <person name="Chung Y.R."/>
        </authorList>
    </citation>
    <scope>NUCLEOTIDE SEQUENCE [LARGE SCALE GENOMIC DNA]</scope>
    <source>
        <strain evidence="1 2">YC6258</strain>
    </source>
</reference>
<organism evidence="1 2">
    <name type="scientific">Gynuella sunshinyii YC6258</name>
    <dbReference type="NCBI Taxonomy" id="1445510"/>
    <lineage>
        <taxon>Bacteria</taxon>
        <taxon>Pseudomonadati</taxon>
        <taxon>Pseudomonadota</taxon>
        <taxon>Gammaproteobacteria</taxon>
        <taxon>Oceanospirillales</taxon>
        <taxon>Saccharospirillaceae</taxon>
        <taxon>Gynuella</taxon>
    </lineage>
</organism>
<dbReference type="Proteomes" id="UP000032266">
    <property type="component" value="Chromosome"/>
</dbReference>
<name>A0A0C5VM22_9GAMM</name>
<keyword evidence="2" id="KW-1185">Reference proteome</keyword>
<dbReference type="HOGENOM" id="CLU_1728805_0_0_6"/>
<gene>
    <name evidence="1" type="ORF">YC6258_03701</name>
</gene>
<accession>A0A0C5VM22</accession>
<protein>
    <submittedName>
        <fullName evidence="1">Uncharacterized protein</fullName>
    </submittedName>
</protein>